<dbReference type="EMBL" id="BSPD01000035">
    <property type="protein sequence ID" value="GLS25872.1"/>
    <property type="molecule type" value="Genomic_DNA"/>
</dbReference>
<organism evidence="3 4">
    <name type="scientific">Marinibactrum halimedae</name>
    <dbReference type="NCBI Taxonomy" id="1444977"/>
    <lineage>
        <taxon>Bacteria</taxon>
        <taxon>Pseudomonadati</taxon>
        <taxon>Pseudomonadota</taxon>
        <taxon>Gammaproteobacteria</taxon>
        <taxon>Cellvibrionales</taxon>
        <taxon>Cellvibrionaceae</taxon>
        <taxon>Marinibactrum</taxon>
    </lineage>
</organism>
<proteinExistence type="predicted"/>
<evidence type="ECO:0000313" key="4">
    <source>
        <dbReference type="Proteomes" id="UP001156870"/>
    </source>
</evidence>
<feature type="domain" description="Glycosyl transferase family 1" evidence="2">
    <location>
        <begin position="171"/>
        <end position="316"/>
    </location>
</feature>
<dbReference type="AlphaFoldDB" id="A0AA37TB81"/>
<dbReference type="Proteomes" id="UP001156870">
    <property type="component" value="Unassembled WGS sequence"/>
</dbReference>
<dbReference type="PANTHER" id="PTHR46401">
    <property type="entry name" value="GLYCOSYLTRANSFERASE WBBK-RELATED"/>
    <property type="match status" value="1"/>
</dbReference>
<dbReference type="RefSeq" id="WP_232595052.1">
    <property type="nucleotide sequence ID" value="NZ_BSPD01000035.1"/>
</dbReference>
<keyword evidence="1" id="KW-0808">Transferase</keyword>
<dbReference type="GO" id="GO:0009103">
    <property type="term" value="P:lipopolysaccharide biosynthetic process"/>
    <property type="evidence" value="ECO:0007669"/>
    <property type="project" value="TreeGrafter"/>
</dbReference>
<dbReference type="InterPro" id="IPR001296">
    <property type="entry name" value="Glyco_trans_1"/>
</dbReference>
<dbReference type="SUPFAM" id="SSF53756">
    <property type="entry name" value="UDP-Glycosyltransferase/glycogen phosphorylase"/>
    <property type="match status" value="1"/>
</dbReference>
<sequence length="347" mass="39892">MKLQVLAWPKSSNKANNPYNHILYAAMEPLADVHEFHGRKMSTANEHILHLHWPDLILRGRHIWKIRWRFFKLLRAMERIQKQGGKVIWTVHNLKPHTERHPIVTSKMINQLLSQLDGLIFLSEASRSKFCEMYPDHCSIPFSVIPHHHYHGWYQNKLSECDSDAYFEKTGTNLLSYGKIRSHKGIETLVRVFKQLDSKSTHLHIAGNLGKHGISTDVKSTIDQDNNISACFKHISDEETADLFQSSDAIVLPYTTVLNSGTAILALTFHKPIIAPAISTFNDLKKVFGEQWLYLYEQPLTAEKLNEALNWLSHRDKNASLDLSSLSPQVVAEQTVDFYRQVINHND</sequence>
<dbReference type="Pfam" id="PF00534">
    <property type="entry name" value="Glycos_transf_1"/>
    <property type="match status" value="1"/>
</dbReference>
<evidence type="ECO:0000313" key="3">
    <source>
        <dbReference type="EMBL" id="GLS25872.1"/>
    </source>
</evidence>
<accession>A0AA37TB81</accession>
<gene>
    <name evidence="3" type="ORF">GCM10007877_15860</name>
</gene>
<protein>
    <submittedName>
        <fullName evidence="3">Peptidase M14</fullName>
    </submittedName>
</protein>
<dbReference type="PANTHER" id="PTHR46401:SF2">
    <property type="entry name" value="GLYCOSYLTRANSFERASE WBBK-RELATED"/>
    <property type="match status" value="1"/>
</dbReference>
<name>A0AA37TB81_9GAMM</name>
<dbReference type="GO" id="GO:0016757">
    <property type="term" value="F:glycosyltransferase activity"/>
    <property type="evidence" value="ECO:0007669"/>
    <property type="project" value="InterPro"/>
</dbReference>
<dbReference type="Gene3D" id="3.40.50.2000">
    <property type="entry name" value="Glycogen Phosphorylase B"/>
    <property type="match status" value="1"/>
</dbReference>
<evidence type="ECO:0000256" key="1">
    <source>
        <dbReference type="ARBA" id="ARBA00022679"/>
    </source>
</evidence>
<comment type="caution">
    <text evidence="3">The sequence shown here is derived from an EMBL/GenBank/DDBJ whole genome shotgun (WGS) entry which is preliminary data.</text>
</comment>
<keyword evidence="4" id="KW-1185">Reference proteome</keyword>
<evidence type="ECO:0000259" key="2">
    <source>
        <dbReference type="Pfam" id="PF00534"/>
    </source>
</evidence>
<reference evidence="3 4" key="1">
    <citation type="journal article" date="2014" name="Int. J. Syst. Evol. Microbiol.">
        <title>Complete genome sequence of Corynebacterium casei LMG S-19264T (=DSM 44701T), isolated from a smear-ripened cheese.</title>
        <authorList>
            <consortium name="US DOE Joint Genome Institute (JGI-PGF)"/>
            <person name="Walter F."/>
            <person name="Albersmeier A."/>
            <person name="Kalinowski J."/>
            <person name="Ruckert C."/>
        </authorList>
    </citation>
    <scope>NUCLEOTIDE SEQUENCE [LARGE SCALE GENOMIC DNA]</scope>
    <source>
        <strain evidence="3 4">NBRC 110095</strain>
    </source>
</reference>